<sequence length="43" mass="4957">MEKVQGIYSNIKFKSWFKQVLAVGGILGFCYLVLYGFCFLVDM</sequence>
<organism evidence="2 3">
    <name type="scientific">Bacillus thuringiensis YBT-1518</name>
    <dbReference type="NCBI Taxonomy" id="529122"/>
    <lineage>
        <taxon>Bacteria</taxon>
        <taxon>Bacillati</taxon>
        <taxon>Bacillota</taxon>
        <taxon>Bacilli</taxon>
        <taxon>Bacillales</taxon>
        <taxon>Bacillaceae</taxon>
        <taxon>Bacillus</taxon>
        <taxon>Bacillus cereus group</taxon>
    </lineage>
</organism>
<accession>A0A9W3KG97</accession>
<protein>
    <submittedName>
        <fullName evidence="2">Uncharacterized protein</fullName>
    </submittedName>
</protein>
<evidence type="ECO:0000313" key="3">
    <source>
        <dbReference type="Proteomes" id="UP000018566"/>
    </source>
</evidence>
<proteinExistence type="predicted"/>
<evidence type="ECO:0000313" key="2">
    <source>
        <dbReference type="EMBL" id="AHA72637.1"/>
    </source>
</evidence>
<name>A0A9W3KG97_BACTU</name>
<feature type="transmembrane region" description="Helical" evidence="1">
    <location>
        <begin position="20"/>
        <end position="41"/>
    </location>
</feature>
<evidence type="ECO:0000256" key="1">
    <source>
        <dbReference type="SAM" id="Phobius"/>
    </source>
</evidence>
<gene>
    <name evidence="2" type="ORF">YBT1518_17415</name>
</gene>
<keyword evidence="1" id="KW-0812">Transmembrane</keyword>
<keyword evidence="1" id="KW-0472">Membrane</keyword>
<dbReference type="GeneID" id="79382458"/>
<dbReference type="EMBL" id="CP005935">
    <property type="protein sequence ID" value="AHA72637.1"/>
    <property type="molecule type" value="Genomic_DNA"/>
</dbReference>
<dbReference type="Proteomes" id="UP000018566">
    <property type="component" value="Chromosome"/>
</dbReference>
<keyword evidence="1" id="KW-1133">Transmembrane helix</keyword>
<dbReference type="RefSeq" id="WP_000416933.1">
    <property type="nucleotide sequence ID" value="NC_022873.1"/>
</dbReference>
<dbReference type="KEGG" id="bthu:YBT1518_17415"/>
<dbReference type="AlphaFoldDB" id="A0A9W3KG97"/>
<reference evidence="2 3" key="1">
    <citation type="submission" date="2013-05" db="EMBL/GenBank/DDBJ databases">
        <title>Complete genome sequence of Bacillus thuringiensis YBT-1518, a typical strain with high toxicity to nematode.</title>
        <authorList>
            <person name="Wang P."/>
            <person name="Zhang C."/>
            <person name="Guo M."/>
            <person name="Guo S."/>
            <person name="Zhu Y."/>
            <person name="Zheng J."/>
            <person name="Zhu L."/>
            <person name="Ruan L."/>
            <person name="Peng D."/>
            <person name="Sun M."/>
        </authorList>
    </citation>
    <scope>NUCLEOTIDE SEQUENCE [LARGE SCALE GENOMIC DNA]</scope>
    <source>
        <strain evidence="2 3">YBT-1518</strain>
    </source>
</reference>